<proteinExistence type="predicted"/>
<dbReference type="AlphaFoldDB" id="A0A2H3J8T9"/>
<organism evidence="3 4">
    <name type="scientific">Wolfiporia cocos (strain MD-104)</name>
    <name type="common">Brown rot fungus</name>
    <dbReference type="NCBI Taxonomy" id="742152"/>
    <lineage>
        <taxon>Eukaryota</taxon>
        <taxon>Fungi</taxon>
        <taxon>Dikarya</taxon>
        <taxon>Basidiomycota</taxon>
        <taxon>Agaricomycotina</taxon>
        <taxon>Agaricomycetes</taxon>
        <taxon>Polyporales</taxon>
        <taxon>Phaeolaceae</taxon>
        <taxon>Wolfiporia</taxon>
    </lineage>
</organism>
<feature type="compositionally biased region" description="Low complexity" evidence="1">
    <location>
        <begin position="147"/>
        <end position="162"/>
    </location>
</feature>
<accession>A0A2H3J8T9</accession>
<dbReference type="InterPro" id="IPR046522">
    <property type="entry name" value="DUF6699"/>
</dbReference>
<feature type="compositionally biased region" description="Polar residues" evidence="1">
    <location>
        <begin position="126"/>
        <end position="146"/>
    </location>
</feature>
<dbReference type="EMBL" id="KB467843">
    <property type="protein sequence ID" value="PCH35159.1"/>
    <property type="molecule type" value="Genomic_DNA"/>
</dbReference>
<feature type="domain" description="DUF6699" evidence="2">
    <location>
        <begin position="227"/>
        <end position="358"/>
    </location>
</feature>
<dbReference type="Pfam" id="PF20415">
    <property type="entry name" value="DUF6699"/>
    <property type="match status" value="1"/>
</dbReference>
<dbReference type="OMA" id="HPRLPWY"/>
<name>A0A2H3J8T9_WOLCO</name>
<dbReference type="OrthoDB" id="3265169at2759"/>
<evidence type="ECO:0000259" key="2">
    <source>
        <dbReference type="Pfam" id="PF20415"/>
    </source>
</evidence>
<feature type="region of interest" description="Disordered" evidence="1">
    <location>
        <begin position="1"/>
        <end position="71"/>
    </location>
</feature>
<feature type="compositionally biased region" description="Polar residues" evidence="1">
    <location>
        <begin position="93"/>
        <end position="106"/>
    </location>
</feature>
<feature type="compositionally biased region" description="Low complexity" evidence="1">
    <location>
        <begin position="58"/>
        <end position="67"/>
    </location>
</feature>
<evidence type="ECO:0000313" key="4">
    <source>
        <dbReference type="Proteomes" id="UP000218811"/>
    </source>
</evidence>
<keyword evidence="4" id="KW-1185">Reference proteome</keyword>
<dbReference type="STRING" id="742152.A0A2H3J8T9"/>
<evidence type="ECO:0000313" key="3">
    <source>
        <dbReference type="EMBL" id="PCH35159.1"/>
    </source>
</evidence>
<feature type="region of interest" description="Disordered" evidence="1">
    <location>
        <begin position="91"/>
        <end position="169"/>
    </location>
</feature>
<gene>
    <name evidence="3" type="ORF">WOLCODRAFT_107058</name>
</gene>
<feature type="compositionally biased region" description="Pro residues" evidence="1">
    <location>
        <begin position="38"/>
        <end position="57"/>
    </location>
</feature>
<dbReference type="Proteomes" id="UP000218811">
    <property type="component" value="Unassembled WGS sequence"/>
</dbReference>
<sequence length="370" mass="40935">MIDYNDMPPLVDAPRSDSEPGASPRPTFTGTPYTQPSVVPPMPGTPWPMPNADPPATPQWAAQQTPANMGWPPASPWGLQTTNGMLNAPWSPAAQSGGDSWPSSPDTDARQAPSYFTLGRGGNGWPSGQMTMRSVTPFSAGTFSPGSSNTAVSRSRSVRSMSGELSKRPPREWRADFSMSKSVGLGASIGSFFTKARSASIPSSILDSPRAPKLHPYLRYTASNPPITFDLRLNPSTLRFRDLDRPINPWDLTRFACEPPLPQMRLYHANYPWYIDAESSNPAGVTLNDLINAIWLSMMTPISHEDYYNNEMNQDTRDRIASAWQTRCPDKEELEKGVRRVDFLMDRVVFEGLAKGRGGMWELKTKVRKP</sequence>
<evidence type="ECO:0000256" key="1">
    <source>
        <dbReference type="SAM" id="MobiDB-lite"/>
    </source>
</evidence>
<reference evidence="3 4" key="1">
    <citation type="journal article" date="2012" name="Science">
        <title>The Paleozoic origin of enzymatic lignin decomposition reconstructed from 31 fungal genomes.</title>
        <authorList>
            <person name="Floudas D."/>
            <person name="Binder M."/>
            <person name="Riley R."/>
            <person name="Barry K."/>
            <person name="Blanchette R.A."/>
            <person name="Henrissat B."/>
            <person name="Martinez A.T."/>
            <person name="Otillar R."/>
            <person name="Spatafora J.W."/>
            <person name="Yadav J.S."/>
            <person name="Aerts A."/>
            <person name="Benoit I."/>
            <person name="Boyd A."/>
            <person name="Carlson A."/>
            <person name="Copeland A."/>
            <person name="Coutinho P.M."/>
            <person name="de Vries R.P."/>
            <person name="Ferreira P."/>
            <person name="Findley K."/>
            <person name="Foster B."/>
            <person name="Gaskell J."/>
            <person name="Glotzer D."/>
            <person name="Gorecki P."/>
            <person name="Heitman J."/>
            <person name="Hesse C."/>
            <person name="Hori C."/>
            <person name="Igarashi K."/>
            <person name="Jurgens J.A."/>
            <person name="Kallen N."/>
            <person name="Kersten P."/>
            <person name="Kohler A."/>
            <person name="Kuees U."/>
            <person name="Kumar T.K.A."/>
            <person name="Kuo A."/>
            <person name="LaButti K."/>
            <person name="Larrondo L.F."/>
            <person name="Lindquist E."/>
            <person name="Ling A."/>
            <person name="Lombard V."/>
            <person name="Lucas S."/>
            <person name="Lundell T."/>
            <person name="Martin R."/>
            <person name="McLaughlin D.J."/>
            <person name="Morgenstern I."/>
            <person name="Morin E."/>
            <person name="Murat C."/>
            <person name="Nagy L.G."/>
            <person name="Nolan M."/>
            <person name="Ohm R.A."/>
            <person name="Patyshakuliyeva A."/>
            <person name="Rokas A."/>
            <person name="Ruiz-Duenas F.J."/>
            <person name="Sabat G."/>
            <person name="Salamov A."/>
            <person name="Samejima M."/>
            <person name="Schmutz J."/>
            <person name="Slot J.C."/>
            <person name="St John F."/>
            <person name="Stenlid J."/>
            <person name="Sun H."/>
            <person name="Sun S."/>
            <person name="Syed K."/>
            <person name="Tsang A."/>
            <person name="Wiebenga A."/>
            <person name="Young D."/>
            <person name="Pisabarro A."/>
            <person name="Eastwood D.C."/>
            <person name="Martin F."/>
            <person name="Cullen D."/>
            <person name="Grigoriev I.V."/>
            <person name="Hibbett D.S."/>
        </authorList>
    </citation>
    <scope>NUCLEOTIDE SEQUENCE [LARGE SCALE GENOMIC DNA]</scope>
    <source>
        <strain evidence="3 4">MD-104</strain>
    </source>
</reference>
<feature type="compositionally biased region" description="Polar residues" evidence="1">
    <location>
        <begin position="26"/>
        <end position="35"/>
    </location>
</feature>
<protein>
    <recommendedName>
        <fullName evidence="2">DUF6699 domain-containing protein</fullName>
    </recommendedName>
</protein>